<dbReference type="Proteomes" id="UP001065174">
    <property type="component" value="Chromosome"/>
</dbReference>
<accession>A0ABY6CMQ6</accession>
<dbReference type="Gene3D" id="2.60.40.1120">
    <property type="entry name" value="Carboxypeptidase-like, regulatory domain"/>
    <property type="match status" value="1"/>
</dbReference>
<dbReference type="Gene3D" id="2.60.40.1220">
    <property type="match status" value="1"/>
</dbReference>
<evidence type="ECO:0000256" key="2">
    <source>
        <dbReference type="SAM" id="SignalP"/>
    </source>
</evidence>
<evidence type="ECO:0000313" key="4">
    <source>
        <dbReference type="EMBL" id="UXP31781.1"/>
    </source>
</evidence>
<evidence type="ECO:0000256" key="1">
    <source>
        <dbReference type="ARBA" id="ARBA00022729"/>
    </source>
</evidence>
<organism evidence="4 5">
    <name type="scientific">Reichenbachiella agarivorans</name>
    <dbReference type="NCBI Taxonomy" id="2979464"/>
    <lineage>
        <taxon>Bacteria</taxon>
        <taxon>Pseudomonadati</taxon>
        <taxon>Bacteroidota</taxon>
        <taxon>Cytophagia</taxon>
        <taxon>Cytophagales</taxon>
        <taxon>Reichenbachiellaceae</taxon>
        <taxon>Reichenbachiella</taxon>
    </lineage>
</organism>
<name>A0ABY6CMQ6_9BACT</name>
<gene>
    <name evidence="4" type="ORF">N6H18_15645</name>
</gene>
<feature type="chain" id="PRO_5046840492" evidence="2">
    <location>
        <begin position="20"/>
        <end position="474"/>
    </location>
</feature>
<feature type="signal peptide" evidence="2">
    <location>
        <begin position="1"/>
        <end position="19"/>
    </location>
</feature>
<keyword evidence="1 2" id="KW-0732">Signal</keyword>
<dbReference type="EMBL" id="CP106679">
    <property type="protein sequence ID" value="UXP31781.1"/>
    <property type="molecule type" value="Genomic_DNA"/>
</dbReference>
<evidence type="ECO:0000259" key="3">
    <source>
        <dbReference type="Pfam" id="PF13205"/>
    </source>
</evidence>
<proteinExistence type="predicted"/>
<feature type="domain" description="SbsA Ig-like" evidence="3">
    <location>
        <begin position="266"/>
        <end position="333"/>
    </location>
</feature>
<protein>
    <submittedName>
        <fullName evidence="4">Carboxypeptidase regulatory-like domain-containing protein</fullName>
    </submittedName>
</protein>
<dbReference type="InterPro" id="IPR014755">
    <property type="entry name" value="Cu-Rt/internalin_Ig-like"/>
</dbReference>
<dbReference type="SUPFAM" id="SSF49478">
    <property type="entry name" value="Cna protein B-type domain"/>
    <property type="match status" value="1"/>
</dbReference>
<sequence length="474" mass="52798">MKNRYFLSVALGIVAILFASCNDDKVSLNFKQDITVTIQGIVYDNNGHTPLSGVLVTLGADTVTTLADGYYSFEGNSSGSYLLKFSKENYMTMVQQVVEVAKEFTANSIVNTSPVFMYEKTETLTTSFYWSNGIEDVPLANMEVRLEILYDYEEPDYYGGEYYLSEGARVVETEGVEEMGESGIFFEDAVIVATTDDLGKISFTNLPNIEVHMSLRHEFDQKRFSFDRYELPSDYSTSYILYYNSATEFRLIHTNLTDEDGNQVYDFDPADNITFQFSEEVSYASATLHKNNVGVDVLVTVTTSGNTVTIDPNGTSLEPGVSYNVSLNVSSVLGHTYQTDIDFTVSVNSIVLTKVLNLNLDESYYSSYSVYESDNFVYIEFDSVAGASDYEIYGKYSGGTDEFVYLNTAYSEFEDVYVYLLNSGISVPEGKNGLFDGNTYTLIVRAVLDGAKGPFSDPLVISEGDNRQSPIVVR</sequence>
<keyword evidence="5" id="KW-1185">Reference proteome</keyword>
<evidence type="ECO:0000313" key="5">
    <source>
        <dbReference type="Proteomes" id="UP001065174"/>
    </source>
</evidence>
<dbReference type="Pfam" id="PF13620">
    <property type="entry name" value="CarboxypepD_reg"/>
    <property type="match status" value="1"/>
</dbReference>
<reference evidence="4" key="1">
    <citation type="submission" date="2022-09" db="EMBL/GenBank/DDBJ databases">
        <title>Comparative genomics and taxonomic characterization of three novel marine species of genus Reichenbachiella exhibiting antioxidant and polysaccharide degradation activities.</title>
        <authorList>
            <person name="Muhammad N."/>
            <person name="Lee Y.-J."/>
            <person name="Ko J."/>
            <person name="Kim S.-G."/>
        </authorList>
    </citation>
    <scope>NUCLEOTIDE SEQUENCE</scope>
    <source>
        <strain evidence="4">BKB1-1</strain>
    </source>
</reference>
<dbReference type="RefSeq" id="WP_262309220.1">
    <property type="nucleotide sequence ID" value="NZ_CP106679.1"/>
</dbReference>
<dbReference type="InterPro" id="IPR032812">
    <property type="entry name" value="SbsA_Ig"/>
</dbReference>
<dbReference type="Pfam" id="PF13205">
    <property type="entry name" value="Big_5"/>
    <property type="match status" value="1"/>
</dbReference>
<dbReference type="PROSITE" id="PS51257">
    <property type="entry name" value="PROKAR_LIPOPROTEIN"/>
    <property type="match status" value="1"/>
</dbReference>